<dbReference type="PANTHER" id="PTHR39087:SF2">
    <property type="entry name" value="UPF0104 MEMBRANE PROTEIN MJ1595"/>
    <property type="match status" value="1"/>
</dbReference>
<reference evidence="9" key="1">
    <citation type="submission" date="2022-12" db="EMBL/GenBank/DDBJ databases">
        <title>Reclassification of two methanogenic archaea species isolated from the Kolyma lowland permafrost.</title>
        <authorList>
            <person name="Trubitsyn V.E."/>
            <person name="Rivkina E.M."/>
            <person name="Shcherbakova V.A."/>
        </authorList>
    </citation>
    <scope>NUCLEOTIDE SEQUENCE</scope>
    <source>
        <strain evidence="8">M2</strain>
        <strain evidence="9">MK4</strain>
    </source>
</reference>
<evidence type="ECO:0000256" key="1">
    <source>
        <dbReference type="ARBA" id="ARBA00004651"/>
    </source>
</evidence>
<keyword evidence="6 7" id="KW-0472">Membrane</keyword>
<keyword evidence="5 7" id="KW-1133">Transmembrane helix</keyword>
<proteinExistence type="inferred from homology"/>
<feature type="transmembrane region" description="Helical" evidence="7">
    <location>
        <begin position="244"/>
        <end position="263"/>
    </location>
</feature>
<comment type="subcellular location">
    <subcellularLocation>
        <location evidence="1">Cell membrane</location>
        <topology evidence="1">Multi-pass membrane protein</topology>
    </subcellularLocation>
</comment>
<feature type="transmembrane region" description="Helical" evidence="7">
    <location>
        <begin position="270"/>
        <end position="292"/>
    </location>
</feature>
<evidence type="ECO:0000256" key="4">
    <source>
        <dbReference type="ARBA" id="ARBA00022692"/>
    </source>
</evidence>
<dbReference type="Proteomes" id="UP001074446">
    <property type="component" value="Unassembled WGS sequence"/>
</dbReference>
<accession>A0A9E5A7G2</accession>
<evidence type="ECO:0000313" key="10">
    <source>
        <dbReference type="Proteomes" id="UP001068021"/>
    </source>
</evidence>
<evidence type="ECO:0000256" key="7">
    <source>
        <dbReference type="SAM" id="Phobius"/>
    </source>
</evidence>
<dbReference type="EMBL" id="JAPVES010000030">
    <property type="protein sequence ID" value="MCZ3373008.1"/>
    <property type="molecule type" value="Genomic_DNA"/>
</dbReference>
<evidence type="ECO:0000313" key="8">
    <source>
        <dbReference type="EMBL" id="MCZ3365253.1"/>
    </source>
</evidence>
<dbReference type="Proteomes" id="UP001068021">
    <property type="component" value="Unassembled WGS sequence"/>
</dbReference>
<sequence length="335" mass="37253">MKRFYVFAVSIALIVLLVLWVGPASIINAFKTAKWEWLLVALLIHLLVIEVRALRWGFIINKPFEIKNNYIVKTIGLFAGNFSPMRTAGEVLNALAGKKINKISLSEGLSAGLTERLFDFLIVALLLIISSIWIENMRFVSIIGAVGSLIMVLLVYLVNWREDTSIWIYNKIHPVLCKLPINNETLDNIYLKFTEGLKGMTSHTNSFTTSKNLVFVSILAFMSWILECLRLYVVFYAFNVQISFTSVIIILILANIIGIASALPGGIGSIELSLTGLFALFGVPTALGGSIALADRLVSFWMVSVLGIIFSSYYAKDILSEIKNYTLDIGVLKDK</sequence>
<feature type="transmembrane region" description="Helical" evidence="7">
    <location>
        <begin position="213"/>
        <end position="238"/>
    </location>
</feature>
<gene>
    <name evidence="9" type="ORF">O3H35_10225</name>
    <name evidence="8" type="ORF">O3H54_05105</name>
</gene>
<evidence type="ECO:0000256" key="6">
    <source>
        <dbReference type="ARBA" id="ARBA00023136"/>
    </source>
</evidence>
<keyword evidence="3" id="KW-1003">Cell membrane</keyword>
<protein>
    <submittedName>
        <fullName evidence="9">Flippase-like domain-containing protein</fullName>
    </submittedName>
</protein>
<evidence type="ECO:0000256" key="3">
    <source>
        <dbReference type="ARBA" id="ARBA00022475"/>
    </source>
</evidence>
<dbReference type="InterPro" id="IPR022791">
    <property type="entry name" value="L-PG_synthase/AglD"/>
</dbReference>
<feature type="transmembrane region" description="Helical" evidence="7">
    <location>
        <begin position="298"/>
        <end position="315"/>
    </location>
</feature>
<feature type="transmembrane region" description="Helical" evidence="7">
    <location>
        <begin position="117"/>
        <end position="134"/>
    </location>
</feature>
<dbReference type="RefSeq" id="WP_048080511.1">
    <property type="nucleotide sequence ID" value="NZ_JAPVER010000018.1"/>
</dbReference>
<evidence type="ECO:0000256" key="5">
    <source>
        <dbReference type="ARBA" id="ARBA00022989"/>
    </source>
</evidence>
<dbReference type="PANTHER" id="PTHR39087">
    <property type="entry name" value="UPF0104 MEMBRANE PROTEIN MJ1595"/>
    <property type="match status" value="1"/>
</dbReference>
<feature type="transmembrane region" description="Helical" evidence="7">
    <location>
        <begin position="140"/>
        <end position="158"/>
    </location>
</feature>
<dbReference type="AlphaFoldDB" id="A0A9E5A7G2"/>
<evidence type="ECO:0000256" key="2">
    <source>
        <dbReference type="ARBA" id="ARBA00011061"/>
    </source>
</evidence>
<dbReference type="GO" id="GO:0005886">
    <property type="term" value="C:plasma membrane"/>
    <property type="evidence" value="ECO:0007669"/>
    <property type="project" value="UniProtKB-SubCell"/>
</dbReference>
<name>A0A9E5A7G2_9EURY</name>
<keyword evidence="10" id="KW-1185">Reference proteome</keyword>
<comment type="similarity">
    <text evidence="2">Belongs to the UPF0104 family.</text>
</comment>
<dbReference type="EMBL" id="JAPVER010000018">
    <property type="protein sequence ID" value="MCZ3365253.1"/>
    <property type="molecule type" value="Genomic_DNA"/>
</dbReference>
<dbReference type="Pfam" id="PF03706">
    <property type="entry name" value="LPG_synthase_TM"/>
    <property type="match status" value="1"/>
</dbReference>
<dbReference type="NCBIfam" id="TIGR00374">
    <property type="entry name" value="flippase-like domain"/>
    <property type="match status" value="1"/>
</dbReference>
<comment type="caution">
    <text evidence="9">The sequence shown here is derived from an EMBL/GenBank/DDBJ whole genome shotgun (WGS) entry which is preliminary data.</text>
</comment>
<evidence type="ECO:0000313" key="9">
    <source>
        <dbReference type="EMBL" id="MCZ3373008.1"/>
    </source>
</evidence>
<keyword evidence="4 7" id="KW-0812">Transmembrane</keyword>
<organism evidence="9">
    <name type="scientific">Methanobacterium veterum</name>
    <dbReference type="NCBI Taxonomy" id="408577"/>
    <lineage>
        <taxon>Archaea</taxon>
        <taxon>Methanobacteriati</taxon>
        <taxon>Methanobacteriota</taxon>
        <taxon>Methanomada group</taxon>
        <taxon>Methanobacteria</taxon>
        <taxon>Methanobacteriales</taxon>
        <taxon>Methanobacteriaceae</taxon>
        <taxon>Methanobacterium</taxon>
    </lineage>
</organism>
<feature type="transmembrane region" description="Helical" evidence="7">
    <location>
        <begin position="39"/>
        <end position="58"/>
    </location>
</feature>